<dbReference type="InterPro" id="IPR002656">
    <property type="entry name" value="Acyl_transf_3_dom"/>
</dbReference>
<evidence type="ECO:0000313" key="4">
    <source>
        <dbReference type="Proteomes" id="UP000321734"/>
    </source>
</evidence>
<organism evidence="3 4">
    <name type="scientific">Gelidibacter salicanalis</name>
    <dbReference type="NCBI Taxonomy" id="291193"/>
    <lineage>
        <taxon>Bacteria</taxon>
        <taxon>Pseudomonadati</taxon>
        <taxon>Bacteroidota</taxon>
        <taxon>Flavobacteriia</taxon>
        <taxon>Flavobacteriales</taxon>
        <taxon>Flavobacteriaceae</taxon>
        <taxon>Gelidibacter</taxon>
    </lineage>
</organism>
<sequence>MKQIEAKKFYPELETLRAIAVLMVLMAHFIPEDSFFYIPYLWYGVDLFFTISGFLITSILLKARFMTDKSNKTLLKNFYMRRALRLFPVYYLFIFFFYFAKHWGNLQMWNDDYNFYFFTYFQNIYFFKLGNFNSMFSHLWSLGVEEQFYMVWPFVILFLSKRWLPYLFGFIIFMSLSLITIFQDVPLFRSLTFANFHTLGIGALFAYFHICKPHNIIFDKIRSNRTLITIVLTPIFIITLIYSYKLGGVGPLILEFMLAITMVAYVITSTYGWQLNLKYITQNKILMHIGKISYGIYLFHLPLPAICAVFYHKLTGQDLIIPHELFSFLLFTTLTIIIAHFSFKWIETPFLNLKKKFE</sequence>
<feature type="transmembrane region" description="Helical" evidence="1">
    <location>
        <begin position="188"/>
        <end position="207"/>
    </location>
</feature>
<dbReference type="EMBL" id="VORX01000002">
    <property type="protein sequence ID" value="TXE09275.1"/>
    <property type="molecule type" value="Genomic_DNA"/>
</dbReference>
<dbReference type="GO" id="GO:0016747">
    <property type="term" value="F:acyltransferase activity, transferring groups other than amino-acyl groups"/>
    <property type="evidence" value="ECO:0007669"/>
    <property type="project" value="InterPro"/>
</dbReference>
<dbReference type="GO" id="GO:0016020">
    <property type="term" value="C:membrane"/>
    <property type="evidence" value="ECO:0007669"/>
    <property type="project" value="TreeGrafter"/>
</dbReference>
<dbReference type="OrthoDB" id="290051at2"/>
<evidence type="ECO:0000259" key="2">
    <source>
        <dbReference type="Pfam" id="PF01757"/>
    </source>
</evidence>
<keyword evidence="1" id="KW-0812">Transmembrane</keyword>
<dbReference type="PANTHER" id="PTHR23028">
    <property type="entry name" value="ACETYLTRANSFERASE"/>
    <property type="match status" value="1"/>
</dbReference>
<keyword evidence="3" id="KW-0808">Transferase</keyword>
<feature type="transmembrane region" description="Helical" evidence="1">
    <location>
        <begin position="42"/>
        <end position="61"/>
    </location>
</feature>
<feature type="domain" description="Acyltransferase 3" evidence="2">
    <location>
        <begin position="12"/>
        <end position="338"/>
    </location>
</feature>
<dbReference type="InterPro" id="IPR050879">
    <property type="entry name" value="Acyltransferase_3"/>
</dbReference>
<keyword evidence="1" id="KW-1133">Transmembrane helix</keyword>
<dbReference type="Pfam" id="PF01757">
    <property type="entry name" value="Acyl_transf_3"/>
    <property type="match status" value="1"/>
</dbReference>
<dbReference type="AlphaFoldDB" id="A0A5C7AS00"/>
<protein>
    <submittedName>
        <fullName evidence="3">Acyltransferase</fullName>
    </submittedName>
</protein>
<keyword evidence="1" id="KW-0472">Membrane</keyword>
<feature type="transmembrane region" description="Helical" evidence="1">
    <location>
        <begin position="163"/>
        <end position="182"/>
    </location>
</feature>
<feature type="transmembrane region" description="Helical" evidence="1">
    <location>
        <begin position="82"/>
        <end position="100"/>
    </location>
</feature>
<gene>
    <name evidence="3" type="ORF">ES711_04930</name>
</gene>
<accession>A0A5C7AS00</accession>
<keyword evidence="4" id="KW-1185">Reference proteome</keyword>
<feature type="transmembrane region" description="Helical" evidence="1">
    <location>
        <begin position="12"/>
        <end position="30"/>
    </location>
</feature>
<evidence type="ECO:0000313" key="3">
    <source>
        <dbReference type="EMBL" id="TXE09275.1"/>
    </source>
</evidence>
<proteinExistence type="predicted"/>
<dbReference type="GO" id="GO:0000271">
    <property type="term" value="P:polysaccharide biosynthetic process"/>
    <property type="evidence" value="ECO:0007669"/>
    <property type="project" value="TreeGrafter"/>
</dbReference>
<dbReference type="Proteomes" id="UP000321734">
    <property type="component" value="Unassembled WGS sequence"/>
</dbReference>
<dbReference type="PANTHER" id="PTHR23028:SF53">
    <property type="entry name" value="ACYL_TRANSF_3 DOMAIN-CONTAINING PROTEIN"/>
    <property type="match status" value="1"/>
</dbReference>
<reference evidence="3 4" key="1">
    <citation type="submission" date="2019-08" db="EMBL/GenBank/DDBJ databases">
        <title>Genome sequence of Gelidibacter salicanalis IC162T.</title>
        <authorList>
            <person name="Bowman J.P."/>
        </authorList>
    </citation>
    <scope>NUCLEOTIDE SEQUENCE [LARGE SCALE GENOMIC DNA]</scope>
    <source>
        <strain evidence="3 4">IC162</strain>
    </source>
</reference>
<name>A0A5C7AS00_9FLAO</name>
<dbReference type="RefSeq" id="WP_146890831.1">
    <property type="nucleotide sequence ID" value="NZ_VORX01000002.1"/>
</dbReference>
<feature type="transmembrane region" description="Helical" evidence="1">
    <location>
        <begin position="120"/>
        <end position="142"/>
    </location>
</feature>
<feature type="transmembrane region" description="Helical" evidence="1">
    <location>
        <begin position="252"/>
        <end position="273"/>
    </location>
</feature>
<feature type="transmembrane region" description="Helical" evidence="1">
    <location>
        <begin position="294"/>
        <end position="313"/>
    </location>
</feature>
<feature type="transmembrane region" description="Helical" evidence="1">
    <location>
        <begin position="227"/>
        <end position="246"/>
    </location>
</feature>
<keyword evidence="3" id="KW-0012">Acyltransferase</keyword>
<comment type="caution">
    <text evidence="3">The sequence shown here is derived from an EMBL/GenBank/DDBJ whole genome shotgun (WGS) entry which is preliminary data.</text>
</comment>
<evidence type="ECO:0000256" key="1">
    <source>
        <dbReference type="SAM" id="Phobius"/>
    </source>
</evidence>
<feature type="transmembrane region" description="Helical" evidence="1">
    <location>
        <begin position="325"/>
        <end position="346"/>
    </location>
</feature>